<dbReference type="GO" id="GO:0045944">
    <property type="term" value="P:positive regulation of transcription by RNA polymerase II"/>
    <property type="evidence" value="ECO:0007669"/>
    <property type="project" value="TreeGrafter"/>
</dbReference>
<proteinExistence type="predicted"/>
<dbReference type="SUPFAM" id="SSF48403">
    <property type="entry name" value="Ankyrin repeat"/>
    <property type="match status" value="1"/>
</dbReference>
<dbReference type="PROSITE" id="PS50088">
    <property type="entry name" value="ANK_REPEAT"/>
    <property type="match status" value="3"/>
</dbReference>
<dbReference type="PANTHER" id="PTHR24193:SF121">
    <property type="entry name" value="ADA2A-CONTAINING COMPLEX COMPONENT 3, ISOFORM D"/>
    <property type="match status" value="1"/>
</dbReference>
<evidence type="ECO:0000313" key="4">
    <source>
        <dbReference type="EMBL" id="KAK7022988.1"/>
    </source>
</evidence>
<feature type="repeat" description="ANK" evidence="3">
    <location>
        <begin position="64"/>
        <end position="96"/>
    </location>
</feature>
<keyword evidence="5" id="KW-1185">Reference proteome</keyword>
<evidence type="ECO:0000313" key="5">
    <source>
        <dbReference type="Proteomes" id="UP001362999"/>
    </source>
</evidence>
<dbReference type="Gene3D" id="1.25.40.20">
    <property type="entry name" value="Ankyrin repeat-containing domain"/>
    <property type="match status" value="1"/>
</dbReference>
<dbReference type="PANTHER" id="PTHR24193">
    <property type="entry name" value="ANKYRIN REPEAT PROTEIN"/>
    <property type="match status" value="1"/>
</dbReference>
<organism evidence="4 5">
    <name type="scientific">Favolaschia claudopus</name>
    <dbReference type="NCBI Taxonomy" id="2862362"/>
    <lineage>
        <taxon>Eukaryota</taxon>
        <taxon>Fungi</taxon>
        <taxon>Dikarya</taxon>
        <taxon>Basidiomycota</taxon>
        <taxon>Agaricomycotina</taxon>
        <taxon>Agaricomycetes</taxon>
        <taxon>Agaricomycetidae</taxon>
        <taxon>Agaricales</taxon>
        <taxon>Marasmiineae</taxon>
        <taxon>Mycenaceae</taxon>
        <taxon>Favolaschia</taxon>
    </lineage>
</organism>
<evidence type="ECO:0000256" key="2">
    <source>
        <dbReference type="ARBA" id="ARBA00023043"/>
    </source>
</evidence>
<comment type="caution">
    <text evidence="4">The sequence shown here is derived from an EMBL/GenBank/DDBJ whole genome shotgun (WGS) entry which is preliminary data.</text>
</comment>
<reference evidence="4 5" key="1">
    <citation type="journal article" date="2024" name="J Genomics">
        <title>Draft genome sequencing and assembly of Favolaschia claudopus CIRM-BRFM 2984 isolated from oak limbs.</title>
        <authorList>
            <person name="Navarro D."/>
            <person name="Drula E."/>
            <person name="Chaduli D."/>
            <person name="Cazenave R."/>
            <person name="Ahrendt S."/>
            <person name="Wang J."/>
            <person name="Lipzen A."/>
            <person name="Daum C."/>
            <person name="Barry K."/>
            <person name="Grigoriev I.V."/>
            <person name="Favel A."/>
            <person name="Rosso M.N."/>
            <person name="Martin F."/>
        </authorList>
    </citation>
    <scope>NUCLEOTIDE SEQUENCE [LARGE SCALE GENOMIC DNA]</scope>
    <source>
        <strain evidence="4 5">CIRM-BRFM 2984</strain>
    </source>
</reference>
<dbReference type="InterPro" id="IPR050663">
    <property type="entry name" value="Ankyrin-SOCS_Box"/>
</dbReference>
<feature type="non-terminal residue" evidence="4">
    <location>
        <position position="235"/>
    </location>
</feature>
<evidence type="ECO:0000256" key="1">
    <source>
        <dbReference type="ARBA" id="ARBA00022737"/>
    </source>
</evidence>
<name>A0AAW0BCD2_9AGAR</name>
<accession>A0AAW0BCD2</accession>
<feature type="repeat" description="ANK" evidence="3">
    <location>
        <begin position="27"/>
        <end position="59"/>
    </location>
</feature>
<dbReference type="InterPro" id="IPR036770">
    <property type="entry name" value="Ankyrin_rpt-contain_sf"/>
</dbReference>
<gene>
    <name evidence="4" type="ORF">R3P38DRAFT_2956849</name>
</gene>
<dbReference type="GO" id="GO:0000976">
    <property type="term" value="F:transcription cis-regulatory region binding"/>
    <property type="evidence" value="ECO:0007669"/>
    <property type="project" value="TreeGrafter"/>
</dbReference>
<dbReference type="SMART" id="SM00248">
    <property type="entry name" value="ANK"/>
    <property type="match status" value="4"/>
</dbReference>
<evidence type="ECO:0000256" key="3">
    <source>
        <dbReference type="PROSITE-ProRule" id="PRU00023"/>
    </source>
</evidence>
<feature type="repeat" description="ANK" evidence="3">
    <location>
        <begin position="96"/>
        <end position="128"/>
    </location>
</feature>
<dbReference type="PROSITE" id="PS50297">
    <property type="entry name" value="ANK_REP_REGION"/>
    <property type="match status" value="3"/>
</dbReference>
<dbReference type="Pfam" id="PF12796">
    <property type="entry name" value="Ank_2"/>
    <property type="match status" value="1"/>
</dbReference>
<sequence length="235" mass="25658">AAMAGNLEIANLLLQAGANPAASWSQDECQPLHFAAMNKNLAMMKLLLDHGAPLEHRFGLCDQRSANALHQACILGHMEMVKLLLERGAQLEAWGHYGTPLGFAIHAGNVEVVRFLLEKGADANVTVPLFVLITASDAPTRATPLYVAMGLRHPRCMLVAEGRPPERWEGLPLCDRRKQLMALLMAYGASKEGVMATITQYVKPLAEAALYSEEEYLQIIAGMFKEAEEAIPEVV</sequence>
<dbReference type="Pfam" id="PF13637">
    <property type="entry name" value="Ank_4"/>
    <property type="match status" value="1"/>
</dbReference>
<dbReference type="Proteomes" id="UP001362999">
    <property type="component" value="Unassembled WGS sequence"/>
</dbReference>
<dbReference type="EMBL" id="JAWWNJ010000036">
    <property type="protein sequence ID" value="KAK7022988.1"/>
    <property type="molecule type" value="Genomic_DNA"/>
</dbReference>
<feature type="non-terminal residue" evidence="4">
    <location>
        <position position="1"/>
    </location>
</feature>
<keyword evidence="1" id="KW-0677">Repeat</keyword>
<dbReference type="InterPro" id="IPR002110">
    <property type="entry name" value="Ankyrin_rpt"/>
</dbReference>
<dbReference type="GO" id="GO:0005634">
    <property type="term" value="C:nucleus"/>
    <property type="evidence" value="ECO:0007669"/>
    <property type="project" value="TreeGrafter"/>
</dbReference>
<dbReference type="PRINTS" id="PR01415">
    <property type="entry name" value="ANKYRIN"/>
</dbReference>
<protein>
    <submittedName>
        <fullName evidence="4">Ankyrin repeat-containing domain protein</fullName>
    </submittedName>
</protein>
<keyword evidence="2 3" id="KW-0040">ANK repeat</keyword>
<dbReference type="AlphaFoldDB" id="A0AAW0BCD2"/>